<name>A0A7E4UQY5_PANRE</name>
<organism evidence="1 2">
    <name type="scientific">Panagrellus redivivus</name>
    <name type="common">Microworm</name>
    <dbReference type="NCBI Taxonomy" id="6233"/>
    <lineage>
        <taxon>Eukaryota</taxon>
        <taxon>Metazoa</taxon>
        <taxon>Ecdysozoa</taxon>
        <taxon>Nematoda</taxon>
        <taxon>Chromadorea</taxon>
        <taxon>Rhabditida</taxon>
        <taxon>Tylenchina</taxon>
        <taxon>Panagrolaimomorpha</taxon>
        <taxon>Panagrolaimoidea</taxon>
        <taxon>Panagrolaimidae</taxon>
        <taxon>Panagrellus</taxon>
    </lineage>
</organism>
<reference evidence="1" key="1">
    <citation type="journal article" date="2013" name="Genetics">
        <title>The draft genome and transcriptome of Panagrellus redivivus are shaped by the harsh demands of a free-living lifestyle.</title>
        <authorList>
            <person name="Srinivasan J."/>
            <person name="Dillman A.R."/>
            <person name="Macchietto M.G."/>
            <person name="Heikkinen L."/>
            <person name="Lakso M."/>
            <person name="Fracchia K.M."/>
            <person name="Antoshechkin I."/>
            <person name="Mortazavi A."/>
            <person name="Wong G."/>
            <person name="Sternberg P.W."/>
        </authorList>
    </citation>
    <scope>NUCLEOTIDE SEQUENCE [LARGE SCALE GENOMIC DNA]</scope>
    <source>
        <strain evidence="1">MT8872</strain>
    </source>
</reference>
<evidence type="ECO:0000313" key="1">
    <source>
        <dbReference type="Proteomes" id="UP000492821"/>
    </source>
</evidence>
<dbReference type="Proteomes" id="UP000492821">
    <property type="component" value="Unassembled WGS sequence"/>
</dbReference>
<reference evidence="2" key="2">
    <citation type="submission" date="2020-10" db="UniProtKB">
        <authorList>
            <consortium name="WormBaseParasite"/>
        </authorList>
    </citation>
    <scope>IDENTIFICATION</scope>
</reference>
<proteinExistence type="predicted"/>
<accession>A0A7E4UQY5</accession>
<sequence length="276" mass="32328">MPYPLAKLPYGLRCRLAEITTPVERYRLQVAAGNSSICPPKLQPVRIMTSSSDRMYTNFRTMSWHEDDLIIGTGFYEIEVSRYPTQFEPELLSHIHFEPEKVCIRKFRPLRKLSKIVPSHVSIENVTAVDISTDKNSVTTAFKIKNFVDLFKTFPRLTWFHLEQFGKHYVPLTSLLDILKLQKQRLSYLSFLCTIEIFEHCKIDDMITFLKAQQPDFCLDLRFETKHGDACNLMCSKQYASRFRRSYYDGLPPHRSIRLYNYENGNEAYFCLPPGK</sequence>
<keyword evidence="1" id="KW-1185">Reference proteome</keyword>
<protein>
    <submittedName>
        <fullName evidence="2">FTH domain-containing protein</fullName>
    </submittedName>
</protein>
<dbReference type="AlphaFoldDB" id="A0A7E4UQY5"/>
<dbReference type="WBParaSite" id="Pan_g11440.t1">
    <property type="protein sequence ID" value="Pan_g11440.t1"/>
    <property type="gene ID" value="Pan_g11440"/>
</dbReference>
<evidence type="ECO:0000313" key="2">
    <source>
        <dbReference type="WBParaSite" id="Pan_g11440.t1"/>
    </source>
</evidence>